<protein>
    <submittedName>
        <fullName evidence="1">Uncharacterized protein</fullName>
    </submittedName>
</protein>
<sequence length="264" mass="30268">MVKETTVLLLNAMLDRDEDGILFSVLRSIRDQYSLEELGEDFFSRLQRLLPHTKEKSTKAALIETIVEFPFFNYDREIFDEYLSLVSQGETGVEDAARCLGVFATNNTMKNEIFLRLAQFSDRKSAIEILVSMGYSDWGVIPAEYRIFAEEVLLAIKLQNRTFVISTFMFIVHPLYSVHSNISCLKCNYPTVESAIRDWAWTTPSSTEYIVNSGIVTPQESTVLIKLGQLLFENVHLTLEKREEIYSAFFEGKDPIDVIFTLPN</sequence>
<keyword evidence="2" id="KW-1185">Reference proteome</keyword>
<dbReference type="EMBL" id="JBHDLN010000006">
    <property type="protein sequence ID" value="MFB0843488.1"/>
    <property type="molecule type" value="Genomic_DNA"/>
</dbReference>
<dbReference type="RefSeq" id="WP_373952320.1">
    <property type="nucleotide sequence ID" value="NZ_JBHDLN010000006.1"/>
</dbReference>
<organism evidence="1 2">
    <name type="scientific">Paenibacillus oleatilyticus</name>
    <dbReference type="NCBI Taxonomy" id="2594886"/>
    <lineage>
        <taxon>Bacteria</taxon>
        <taxon>Bacillati</taxon>
        <taxon>Bacillota</taxon>
        <taxon>Bacilli</taxon>
        <taxon>Bacillales</taxon>
        <taxon>Paenibacillaceae</taxon>
        <taxon>Paenibacillus</taxon>
    </lineage>
</organism>
<evidence type="ECO:0000313" key="2">
    <source>
        <dbReference type="Proteomes" id="UP001575622"/>
    </source>
</evidence>
<reference evidence="1 2" key="1">
    <citation type="submission" date="2024-09" db="EMBL/GenBank/DDBJ databases">
        <authorList>
            <person name="Makale K.P.P."/>
            <person name="Makhzoum A."/>
            <person name="Rantong G."/>
            <person name="Rahube T.O."/>
        </authorList>
    </citation>
    <scope>NUCLEOTIDE SEQUENCE [LARGE SCALE GENOMIC DNA]</scope>
    <source>
        <strain evidence="1 2">KM_D13</strain>
    </source>
</reference>
<gene>
    <name evidence="1" type="ORF">ACEU3E_15010</name>
</gene>
<proteinExistence type="predicted"/>
<accession>A0ABV4V099</accession>
<dbReference type="Proteomes" id="UP001575622">
    <property type="component" value="Unassembled WGS sequence"/>
</dbReference>
<name>A0ABV4V099_9BACL</name>
<comment type="caution">
    <text evidence="1">The sequence shown here is derived from an EMBL/GenBank/DDBJ whole genome shotgun (WGS) entry which is preliminary data.</text>
</comment>
<evidence type="ECO:0000313" key="1">
    <source>
        <dbReference type="EMBL" id="MFB0843488.1"/>
    </source>
</evidence>